<dbReference type="AlphaFoldDB" id="A0AAD7X9J2"/>
<evidence type="ECO:0000256" key="1">
    <source>
        <dbReference type="SAM" id="MobiDB-lite"/>
    </source>
</evidence>
<feature type="region of interest" description="Disordered" evidence="1">
    <location>
        <begin position="1"/>
        <end position="29"/>
    </location>
</feature>
<feature type="compositionally biased region" description="Polar residues" evidence="1">
    <location>
        <begin position="1"/>
        <end position="18"/>
    </location>
</feature>
<gene>
    <name evidence="2" type="ORF">ONZ51_g7026</name>
</gene>
<keyword evidence="3" id="KW-1185">Reference proteome</keyword>
<dbReference type="Proteomes" id="UP001215151">
    <property type="component" value="Unassembled WGS sequence"/>
</dbReference>
<evidence type="ECO:0008006" key="4">
    <source>
        <dbReference type="Google" id="ProtNLM"/>
    </source>
</evidence>
<accession>A0AAD7X9J2</accession>
<proteinExistence type="predicted"/>
<feature type="compositionally biased region" description="Low complexity" evidence="1">
    <location>
        <begin position="19"/>
        <end position="29"/>
    </location>
</feature>
<protein>
    <recommendedName>
        <fullName evidence="4">BTB domain-containing protein</fullName>
    </recommendedName>
</protein>
<sequence>MQPETTSYPSISPSVQADSSEYSESMASPSNLRKDDELWFEDGNLIIVAGGVEFRVYKGPLLLHSEVIRDMVSMPLPSSLDSTESVDGAVPSGPETVLAWVPVHSVQFHDPPGDVRHFLRAFTPGKQLRIGAVHPSFEEVSACIRLGDKYQCKGLVEVYIDYLMQYYPSGLTTEPSGPNVQLASNPLRYPLTPPAFELKHTIGVVNIIRDLERKGLDQELDVKGLLPVAFARCMMLGSQVATGFDRSDGGREKLSREDLGRVFVGQANLMRSYYQALKRILDVQFDPHWPRPNGPSDCAEVLKQLDHTLPDLKTGILDPTQLVYMLCEDLKQQAVGPKRMKLCDDCYVWVLGRAREEQERLFRGLPAMLGLVEEGLQR</sequence>
<evidence type="ECO:0000313" key="2">
    <source>
        <dbReference type="EMBL" id="KAJ8474726.1"/>
    </source>
</evidence>
<comment type="caution">
    <text evidence="2">The sequence shown here is derived from an EMBL/GenBank/DDBJ whole genome shotgun (WGS) entry which is preliminary data.</text>
</comment>
<evidence type="ECO:0000313" key="3">
    <source>
        <dbReference type="Proteomes" id="UP001215151"/>
    </source>
</evidence>
<reference evidence="2" key="1">
    <citation type="submission" date="2022-11" db="EMBL/GenBank/DDBJ databases">
        <title>Genome Sequence of Cubamyces cubensis.</title>
        <authorList>
            <person name="Buettner E."/>
        </authorList>
    </citation>
    <scope>NUCLEOTIDE SEQUENCE</scope>
    <source>
        <strain evidence="2">MPL-01</strain>
    </source>
</reference>
<name>A0AAD7X9J2_9APHY</name>
<organism evidence="2 3">
    <name type="scientific">Trametes cubensis</name>
    <dbReference type="NCBI Taxonomy" id="1111947"/>
    <lineage>
        <taxon>Eukaryota</taxon>
        <taxon>Fungi</taxon>
        <taxon>Dikarya</taxon>
        <taxon>Basidiomycota</taxon>
        <taxon>Agaricomycotina</taxon>
        <taxon>Agaricomycetes</taxon>
        <taxon>Polyporales</taxon>
        <taxon>Polyporaceae</taxon>
        <taxon>Trametes</taxon>
    </lineage>
</organism>
<dbReference type="EMBL" id="JAPEVG010000179">
    <property type="protein sequence ID" value="KAJ8474726.1"/>
    <property type="molecule type" value="Genomic_DNA"/>
</dbReference>